<evidence type="ECO:0000256" key="10">
    <source>
        <dbReference type="SAM" id="Phobius"/>
    </source>
</evidence>
<gene>
    <name evidence="11" type="ORF">FHR87_002035</name>
</gene>
<reference evidence="11 12" key="1">
    <citation type="submission" date="2020-08" db="EMBL/GenBank/DDBJ databases">
        <title>Genomic Encyclopedia of Type Strains, Phase III (KMG-III): the genomes of soil and plant-associated and newly described type strains.</title>
        <authorList>
            <person name="Whitman W."/>
        </authorList>
    </citation>
    <scope>NUCLEOTIDE SEQUENCE [LARGE SCALE GENOMIC DNA]</scope>
    <source>
        <strain evidence="11 12">CECT 4462</strain>
    </source>
</reference>
<evidence type="ECO:0000256" key="6">
    <source>
        <dbReference type="ARBA" id="ARBA00022989"/>
    </source>
</evidence>
<evidence type="ECO:0000256" key="1">
    <source>
        <dbReference type="ARBA" id="ARBA00004429"/>
    </source>
</evidence>
<feature type="transmembrane region" description="Helical" evidence="10">
    <location>
        <begin position="129"/>
        <end position="148"/>
    </location>
</feature>
<keyword evidence="8 10" id="KW-0472">Membrane</keyword>
<keyword evidence="12" id="KW-1185">Reference proteome</keyword>
<feature type="transmembrane region" description="Helical" evidence="10">
    <location>
        <begin position="312"/>
        <end position="337"/>
    </location>
</feature>
<dbReference type="Proteomes" id="UP000549250">
    <property type="component" value="Unassembled WGS sequence"/>
</dbReference>
<keyword evidence="6 10" id="KW-1133">Transmembrane helix</keyword>
<evidence type="ECO:0000256" key="4">
    <source>
        <dbReference type="ARBA" id="ARBA00022475"/>
    </source>
</evidence>
<dbReference type="InterPro" id="IPR050222">
    <property type="entry name" value="MATE_MdtK"/>
</dbReference>
<feature type="transmembrane region" description="Helical" evidence="10">
    <location>
        <begin position="236"/>
        <end position="265"/>
    </location>
</feature>
<name>A0A839T3R0_AZOMA</name>
<sequence length="468" mass="49607">MNAGRLRSELRALIALATPIMIAQLAGTAMGFADTLMAGQVGAKDLAAVALGNSLWLPVFLLMNGTLLATTLSVARYFGKNHSERIGPLVRQAAWLGIVIGSLCTALLWNAQPILHLMQIEDSLSALTIAYLRALACGFPAMALYQVLRCLSDGLGHSRPGMVTGICGLLLNIPLNYCLIHGKLGLPAMGAVGCGWATAWAMLFMLGGMLFWVRYADYYRPCRLFQRFDWPSWPHLGRLLSIGLPIGVAILAEVSVFSVIALLVAGLGEAPVAGHQVTLSVTSVVFMIPLSLGMAVTVRVGQALGRQAPGDALFIAKVGMGTALCYAGVSASCIALLSERIASLYTSDPQIIAVASGLLLLAALFQFSDGLQITAAGALRGYQDTRMIMLLTLIAYWGIGLPIGAILGLTDWFGPASGPYGLWQGLIVGLSCAALLLGMRLSHRARREILLRNEPQDNAAINPAPLRS</sequence>
<dbReference type="PANTHER" id="PTHR43298:SF2">
    <property type="entry name" value="FMN_FAD EXPORTER YEEO-RELATED"/>
    <property type="match status" value="1"/>
</dbReference>
<evidence type="ECO:0000256" key="7">
    <source>
        <dbReference type="ARBA" id="ARBA00023065"/>
    </source>
</evidence>
<keyword evidence="7" id="KW-0406">Ion transport</keyword>
<dbReference type="CDD" id="cd13131">
    <property type="entry name" value="MATE_NorM_like"/>
    <property type="match status" value="1"/>
</dbReference>
<feature type="transmembrane region" description="Helical" evidence="10">
    <location>
        <begin position="421"/>
        <end position="442"/>
    </location>
</feature>
<feature type="transmembrane region" description="Helical" evidence="10">
    <location>
        <begin position="188"/>
        <end position="215"/>
    </location>
</feature>
<keyword evidence="2" id="KW-0813">Transport</keyword>
<evidence type="ECO:0000256" key="2">
    <source>
        <dbReference type="ARBA" id="ARBA00022448"/>
    </source>
</evidence>
<proteinExistence type="predicted"/>
<dbReference type="PIRSF" id="PIRSF006603">
    <property type="entry name" value="DinF"/>
    <property type="match status" value="1"/>
</dbReference>
<feature type="transmembrane region" description="Helical" evidence="10">
    <location>
        <begin position="55"/>
        <end position="77"/>
    </location>
</feature>
<dbReference type="Pfam" id="PF01554">
    <property type="entry name" value="MatE"/>
    <property type="match status" value="2"/>
</dbReference>
<evidence type="ECO:0000256" key="3">
    <source>
        <dbReference type="ARBA" id="ARBA00022449"/>
    </source>
</evidence>
<evidence type="ECO:0000256" key="5">
    <source>
        <dbReference type="ARBA" id="ARBA00022692"/>
    </source>
</evidence>
<dbReference type="RefSeq" id="WP_183166563.1">
    <property type="nucleotide sequence ID" value="NZ_JACHXI010000008.1"/>
</dbReference>
<evidence type="ECO:0000313" key="11">
    <source>
        <dbReference type="EMBL" id="MBB3103639.1"/>
    </source>
</evidence>
<dbReference type="GO" id="GO:0005886">
    <property type="term" value="C:plasma membrane"/>
    <property type="evidence" value="ECO:0007669"/>
    <property type="project" value="UniProtKB-SubCell"/>
</dbReference>
<dbReference type="InterPro" id="IPR002528">
    <property type="entry name" value="MATE_fam"/>
</dbReference>
<dbReference type="GO" id="GO:0006811">
    <property type="term" value="P:monoatomic ion transport"/>
    <property type="evidence" value="ECO:0007669"/>
    <property type="project" value="UniProtKB-KW"/>
</dbReference>
<feature type="transmembrane region" description="Helical" evidence="10">
    <location>
        <begin position="388"/>
        <end position="409"/>
    </location>
</feature>
<feature type="transmembrane region" description="Helical" evidence="10">
    <location>
        <begin position="349"/>
        <end position="367"/>
    </location>
</feature>
<evidence type="ECO:0000256" key="9">
    <source>
        <dbReference type="ARBA" id="ARBA00031636"/>
    </source>
</evidence>
<feature type="transmembrane region" description="Helical" evidence="10">
    <location>
        <begin position="160"/>
        <end position="182"/>
    </location>
</feature>
<protein>
    <recommendedName>
        <fullName evidence="9">Multidrug-efflux transporter</fullName>
    </recommendedName>
</protein>
<dbReference type="EMBL" id="JACHXI010000008">
    <property type="protein sequence ID" value="MBB3103639.1"/>
    <property type="molecule type" value="Genomic_DNA"/>
</dbReference>
<dbReference type="PANTHER" id="PTHR43298">
    <property type="entry name" value="MULTIDRUG RESISTANCE PROTEIN NORM-RELATED"/>
    <property type="match status" value="1"/>
</dbReference>
<feature type="transmembrane region" description="Helical" evidence="10">
    <location>
        <begin position="277"/>
        <end position="300"/>
    </location>
</feature>
<dbReference type="AlphaFoldDB" id="A0A839T3R0"/>
<comment type="caution">
    <text evidence="11">The sequence shown here is derived from an EMBL/GenBank/DDBJ whole genome shotgun (WGS) entry which is preliminary data.</text>
</comment>
<dbReference type="NCBIfam" id="TIGR00797">
    <property type="entry name" value="matE"/>
    <property type="match status" value="1"/>
</dbReference>
<feature type="transmembrane region" description="Helical" evidence="10">
    <location>
        <begin position="89"/>
        <end position="109"/>
    </location>
</feature>
<dbReference type="GO" id="GO:0042910">
    <property type="term" value="F:xenobiotic transmembrane transporter activity"/>
    <property type="evidence" value="ECO:0007669"/>
    <property type="project" value="InterPro"/>
</dbReference>
<evidence type="ECO:0000313" key="12">
    <source>
        <dbReference type="Proteomes" id="UP000549250"/>
    </source>
</evidence>
<keyword evidence="3" id="KW-0050">Antiport</keyword>
<accession>A0A839T3R0</accession>
<comment type="subcellular location">
    <subcellularLocation>
        <location evidence="1">Cell inner membrane</location>
        <topology evidence="1">Multi-pass membrane protein</topology>
    </subcellularLocation>
</comment>
<organism evidence="11 12">
    <name type="scientific">Azomonas macrocytogenes</name>
    <name type="common">Azotobacter macrocytogenes</name>
    <dbReference type="NCBI Taxonomy" id="69962"/>
    <lineage>
        <taxon>Bacteria</taxon>
        <taxon>Pseudomonadati</taxon>
        <taxon>Pseudomonadota</taxon>
        <taxon>Gammaproteobacteria</taxon>
        <taxon>Pseudomonadales</taxon>
        <taxon>Pseudomonadaceae</taxon>
        <taxon>Azomonas</taxon>
    </lineage>
</organism>
<evidence type="ECO:0000256" key="8">
    <source>
        <dbReference type="ARBA" id="ARBA00023136"/>
    </source>
</evidence>
<keyword evidence="4" id="KW-1003">Cell membrane</keyword>
<dbReference type="InterPro" id="IPR048279">
    <property type="entry name" value="MdtK-like"/>
</dbReference>
<dbReference type="GO" id="GO:0015297">
    <property type="term" value="F:antiporter activity"/>
    <property type="evidence" value="ECO:0007669"/>
    <property type="project" value="UniProtKB-KW"/>
</dbReference>
<keyword evidence="5 10" id="KW-0812">Transmembrane</keyword>